<dbReference type="GO" id="GO:0005730">
    <property type="term" value="C:nucleolus"/>
    <property type="evidence" value="ECO:0007669"/>
    <property type="project" value="UniProtKB-SubCell"/>
</dbReference>
<comment type="similarity">
    <text evidence="2">Belongs to the EBP2 family.</text>
</comment>
<dbReference type="GO" id="GO:0042273">
    <property type="term" value="P:ribosomal large subunit biogenesis"/>
    <property type="evidence" value="ECO:0007669"/>
    <property type="project" value="TreeGrafter"/>
</dbReference>
<keyword evidence="5" id="KW-0539">Nucleus</keyword>
<feature type="compositionally biased region" description="Acidic residues" evidence="6">
    <location>
        <begin position="44"/>
        <end position="54"/>
    </location>
</feature>
<dbReference type="PANTHER" id="PTHR13028:SF0">
    <property type="entry name" value="RRNA-PROCESSING PROTEIN EBP2-RELATED"/>
    <property type="match status" value="1"/>
</dbReference>
<keyword evidence="3" id="KW-0690">Ribosome biogenesis</keyword>
<dbReference type="EMBL" id="MU001699">
    <property type="protein sequence ID" value="KAF2453235.1"/>
    <property type="molecule type" value="Genomic_DNA"/>
</dbReference>
<evidence type="ECO:0000256" key="6">
    <source>
        <dbReference type="SAM" id="MobiDB-lite"/>
    </source>
</evidence>
<dbReference type="GO" id="GO:0030687">
    <property type="term" value="C:preribosome, large subunit precursor"/>
    <property type="evidence" value="ECO:0007669"/>
    <property type="project" value="TreeGrafter"/>
</dbReference>
<evidence type="ECO:0000256" key="3">
    <source>
        <dbReference type="ARBA" id="ARBA00022517"/>
    </source>
</evidence>
<evidence type="ECO:0000256" key="2">
    <source>
        <dbReference type="ARBA" id="ARBA00007336"/>
    </source>
</evidence>
<accession>A0A6A6NNA4</accession>
<protein>
    <submittedName>
        <fullName evidence="7">Eukaryotic rRNA processing protein EBP2-domain-containing protein</fullName>
    </submittedName>
</protein>
<dbReference type="InterPro" id="IPR008610">
    <property type="entry name" value="Ebp2"/>
</dbReference>
<evidence type="ECO:0000256" key="1">
    <source>
        <dbReference type="ARBA" id="ARBA00004604"/>
    </source>
</evidence>
<comment type="subcellular location">
    <subcellularLocation>
        <location evidence="1">Nucleus</location>
        <location evidence="1">Nucleolus</location>
    </subcellularLocation>
</comment>
<dbReference type="AlphaFoldDB" id="A0A6A6NNA4"/>
<name>A0A6A6NNA4_9PEZI</name>
<evidence type="ECO:0000313" key="7">
    <source>
        <dbReference type="EMBL" id="KAF2453235.1"/>
    </source>
</evidence>
<dbReference type="OrthoDB" id="443772at2759"/>
<organism evidence="7 8">
    <name type="scientific">Lineolata rhizophorae</name>
    <dbReference type="NCBI Taxonomy" id="578093"/>
    <lineage>
        <taxon>Eukaryota</taxon>
        <taxon>Fungi</taxon>
        <taxon>Dikarya</taxon>
        <taxon>Ascomycota</taxon>
        <taxon>Pezizomycotina</taxon>
        <taxon>Dothideomycetes</taxon>
        <taxon>Dothideomycetes incertae sedis</taxon>
        <taxon>Lineolatales</taxon>
        <taxon>Lineolataceae</taxon>
        <taxon>Lineolata</taxon>
    </lineage>
</organism>
<feature type="region of interest" description="Disordered" evidence="6">
    <location>
        <begin position="1"/>
        <end position="154"/>
    </location>
</feature>
<feature type="compositionally biased region" description="Acidic residues" evidence="6">
    <location>
        <begin position="129"/>
        <end position="138"/>
    </location>
</feature>
<evidence type="ECO:0000256" key="4">
    <source>
        <dbReference type="ARBA" id="ARBA00023054"/>
    </source>
</evidence>
<feature type="compositionally biased region" description="Basic and acidic residues" evidence="6">
    <location>
        <begin position="104"/>
        <end position="115"/>
    </location>
</feature>
<proteinExistence type="inferred from homology"/>
<feature type="compositionally biased region" description="Basic and acidic residues" evidence="6">
    <location>
        <begin position="9"/>
        <end position="34"/>
    </location>
</feature>
<evidence type="ECO:0000313" key="8">
    <source>
        <dbReference type="Proteomes" id="UP000799766"/>
    </source>
</evidence>
<reference evidence="7" key="1">
    <citation type="journal article" date="2020" name="Stud. Mycol.">
        <title>101 Dothideomycetes genomes: a test case for predicting lifestyles and emergence of pathogens.</title>
        <authorList>
            <person name="Haridas S."/>
            <person name="Albert R."/>
            <person name="Binder M."/>
            <person name="Bloem J."/>
            <person name="Labutti K."/>
            <person name="Salamov A."/>
            <person name="Andreopoulos B."/>
            <person name="Baker S."/>
            <person name="Barry K."/>
            <person name="Bills G."/>
            <person name="Bluhm B."/>
            <person name="Cannon C."/>
            <person name="Castanera R."/>
            <person name="Culley D."/>
            <person name="Daum C."/>
            <person name="Ezra D."/>
            <person name="Gonzalez J."/>
            <person name="Henrissat B."/>
            <person name="Kuo A."/>
            <person name="Liang C."/>
            <person name="Lipzen A."/>
            <person name="Lutzoni F."/>
            <person name="Magnuson J."/>
            <person name="Mondo S."/>
            <person name="Nolan M."/>
            <person name="Ohm R."/>
            <person name="Pangilinan J."/>
            <person name="Park H.-J."/>
            <person name="Ramirez L."/>
            <person name="Alfaro M."/>
            <person name="Sun H."/>
            <person name="Tritt A."/>
            <person name="Yoshinaga Y."/>
            <person name="Zwiers L.-H."/>
            <person name="Turgeon B."/>
            <person name="Goodwin S."/>
            <person name="Spatafora J."/>
            <person name="Crous P."/>
            <person name="Grigoriev I."/>
        </authorList>
    </citation>
    <scope>NUCLEOTIDE SEQUENCE</scope>
    <source>
        <strain evidence="7">ATCC 16933</strain>
    </source>
</reference>
<feature type="compositionally biased region" description="Basic and acidic residues" evidence="6">
    <location>
        <begin position="336"/>
        <end position="350"/>
    </location>
</feature>
<sequence>MAKGSKLKKALDRHQGRDYELEKQKKLRKEAEKRKQVKGKKIEEEADDITDDAETSVRGARRDSEPGIEAEVNGASTNGANGENGEWETEKSEEGSVEDDEYEHEEKFDLSRLDDSDSSSDEPVRDASEDGEEEDAAEEGSIPLSDIESLASEDKGDILPHRRLTINNTSALLRAYKSIALPLHKLPFSEHQSITTDEPVHIKDVDDDLTRELAFYSQALSAARQGRDLLKKEGVPFSRPSDFFAEMVKSDEHMGRVKQKLIDAAAGKKAAAEARKQRDLKKFGKQVQIAKQQERERAKKETLEKINILKRKRQNADIPNANEDDLFDVALDDAADSGRHGKKSNTDRRAAGAAGKPNFKRQKKDEKYGFGGKKRFSKSGDALSSADMRGYSAKKMKAGPGSKKGNQRPGKSKRAKLR</sequence>
<dbReference type="GO" id="GO:0006364">
    <property type="term" value="P:rRNA processing"/>
    <property type="evidence" value="ECO:0007669"/>
    <property type="project" value="TreeGrafter"/>
</dbReference>
<evidence type="ECO:0000256" key="5">
    <source>
        <dbReference type="ARBA" id="ARBA00023242"/>
    </source>
</evidence>
<dbReference type="Proteomes" id="UP000799766">
    <property type="component" value="Unassembled WGS sequence"/>
</dbReference>
<keyword evidence="4" id="KW-0175">Coiled coil</keyword>
<dbReference type="PANTHER" id="PTHR13028">
    <property type="entry name" value="RRNA PROCESSING PROTEIN EBNA1-BINDING PROTEIN-RELATED"/>
    <property type="match status" value="1"/>
</dbReference>
<dbReference type="GO" id="GO:0034399">
    <property type="term" value="C:nuclear periphery"/>
    <property type="evidence" value="ECO:0007669"/>
    <property type="project" value="TreeGrafter"/>
</dbReference>
<keyword evidence="8" id="KW-1185">Reference proteome</keyword>
<gene>
    <name evidence="7" type="ORF">BDY21DRAFT_328153</name>
</gene>
<dbReference type="Pfam" id="PF05890">
    <property type="entry name" value="Ebp2"/>
    <property type="match status" value="1"/>
</dbReference>
<feature type="region of interest" description="Disordered" evidence="6">
    <location>
        <begin position="335"/>
        <end position="418"/>
    </location>
</feature>